<accession>A0ABN4WM39</accession>
<keyword evidence="1" id="KW-0472">Membrane</keyword>
<feature type="transmembrane region" description="Helical" evidence="1">
    <location>
        <begin position="21"/>
        <end position="42"/>
    </location>
</feature>
<gene>
    <name evidence="2" type="ORF">A9176_06835</name>
</gene>
<reference evidence="2 3" key="1">
    <citation type="submission" date="2016-06" db="EMBL/GenBank/DDBJ databases">
        <authorList>
            <person name="Kim H.J."/>
        </authorList>
    </citation>
    <scope>NUCLEOTIDE SEQUENCE [LARGE SCALE GENOMIC DNA]</scope>
    <source>
        <strain evidence="2 3">KFRI01</strain>
    </source>
</reference>
<dbReference type="EMBL" id="CP016329">
    <property type="protein sequence ID" value="AQN80079.1"/>
    <property type="molecule type" value="Genomic_DNA"/>
</dbReference>
<organism evidence="2 3">
    <name type="scientific">Leuconostoc garlicum</name>
    <dbReference type="NCBI Taxonomy" id="255248"/>
    <lineage>
        <taxon>Bacteria</taxon>
        <taxon>Bacillati</taxon>
        <taxon>Bacillota</taxon>
        <taxon>Bacilli</taxon>
        <taxon>Lactobacillales</taxon>
        <taxon>Lactobacillaceae</taxon>
        <taxon>Leuconostoc</taxon>
    </lineage>
</organism>
<protein>
    <recommendedName>
        <fullName evidence="4">Phage abortive infection protein</fullName>
    </recommendedName>
</protein>
<feature type="transmembrane region" description="Helical" evidence="1">
    <location>
        <begin position="62"/>
        <end position="82"/>
    </location>
</feature>
<proteinExistence type="predicted"/>
<keyword evidence="3" id="KW-1185">Reference proteome</keyword>
<keyword evidence="1" id="KW-0812">Transmembrane</keyword>
<evidence type="ECO:0000256" key="1">
    <source>
        <dbReference type="SAM" id="Phobius"/>
    </source>
</evidence>
<evidence type="ECO:0000313" key="2">
    <source>
        <dbReference type="EMBL" id="AQN80079.1"/>
    </source>
</evidence>
<dbReference type="Proteomes" id="UP000188147">
    <property type="component" value="Chromosome"/>
</dbReference>
<keyword evidence="1" id="KW-1133">Transmembrane helix</keyword>
<name>A0ABN4WM39_9LACO</name>
<evidence type="ECO:0000313" key="3">
    <source>
        <dbReference type="Proteomes" id="UP000188147"/>
    </source>
</evidence>
<sequence length="324" mass="38520">MQFLKNNVQLVINYLIRHWRDFLVIILGFLFLVFSVTSFFLLLGTNIPLVSTPQISSLKDKITVSLSFTTALFAMTSFAINLNTNFKKNKLDTDFMRSKYFDLKFDRFSDDRLYKEQYDYLVDVVKDMASLYDQINETKIPILILTERPVSENDEYFSFLNDKVLFFDIENYEKKNTGKKLNIRKKISKVFSQVHQDSLLFEGLIKSYNLKINTESQKSLDTNKYNSSIFMDYYKRDDDYQAINYQIILEMWQVLLINQKFGEMAYKIIQSASMLTQYSRNFSINKIELEDVNYIFNQIEKNNKILNFMFIRSKPNDEKVTEEE</sequence>
<evidence type="ECO:0008006" key="4">
    <source>
        <dbReference type="Google" id="ProtNLM"/>
    </source>
</evidence>
<dbReference type="RefSeq" id="WP_077282830.1">
    <property type="nucleotide sequence ID" value="NZ_CP016329.1"/>
</dbReference>